<accession>A0ABD2NN19</accession>
<dbReference type="AlphaFoldDB" id="A0ABD2NN19"/>
<dbReference type="EMBL" id="JABFTP020000124">
    <property type="protein sequence ID" value="KAL3280029.1"/>
    <property type="molecule type" value="Genomic_DNA"/>
</dbReference>
<dbReference type="Gene3D" id="6.10.140.470">
    <property type="match status" value="1"/>
</dbReference>
<evidence type="ECO:0000259" key="3">
    <source>
        <dbReference type="PROSITE" id="PS51860"/>
    </source>
</evidence>
<keyword evidence="5" id="KW-1185">Reference proteome</keyword>
<comment type="caution">
    <text evidence="4">The sequence shown here is derived from an EMBL/GenBank/DDBJ whole genome shotgun (WGS) entry which is preliminary data.</text>
</comment>
<dbReference type="Proteomes" id="UP001516400">
    <property type="component" value="Unassembled WGS sequence"/>
</dbReference>
<sequence length="54" mass="6014">MSDLPPNQRRKKLAQKIEELKAKVAQESAARDGLMKMKSVYEANPALGDPMTVE</sequence>
<evidence type="ECO:0000313" key="5">
    <source>
        <dbReference type="Proteomes" id="UP001516400"/>
    </source>
</evidence>
<dbReference type="InterPro" id="IPR057870">
    <property type="entry name" value="HR1_TOCA"/>
</dbReference>
<dbReference type="Pfam" id="PF25610">
    <property type="entry name" value="HR1_TOCA"/>
    <property type="match status" value="1"/>
</dbReference>
<name>A0ABD2NN19_9CUCU</name>
<evidence type="ECO:0000313" key="4">
    <source>
        <dbReference type="EMBL" id="KAL3280029.1"/>
    </source>
</evidence>
<evidence type="ECO:0000256" key="2">
    <source>
        <dbReference type="SAM" id="Coils"/>
    </source>
</evidence>
<gene>
    <name evidence="4" type="ORF">HHI36_017536</name>
</gene>
<feature type="domain" description="REM-1" evidence="3">
    <location>
        <begin position="3"/>
        <end position="54"/>
    </location>
</feature>
<keyword evidence="1 2" id="KW-0175">Coiled coil</keyword>
<organism evidence="4 5">
    <name type="scientific">Cryptolaemus montrouzieri</name>
    <dbReference type="NCBI Taxonomy" id="559131"/>
    <lineage>
        <taxon>Eukaryota</taxon>
        <taxon>Metazoa</taxon>
        <taxon>Ecdysozoa</taxon>
        <taxon>Arthropoda</taxon>
        <taxon>Hexapoda</taxon>
        <taxon>Insecta</taxon>
        <taxon>Pterygota</taxon>
        <taxon>Neoptera</taxon>
        <taxon>Endopterygota</taxon>
        <taxon>Coleoptera</taxon>
        <taxon>Polyphaga</taxon>
        <taxon>Cucujiformia</taxon>
        <taxon>Coccinelloidea</taxon>
        <taxon>Coccinellidae</taxon>
        <taxon>Scymninae</taxon>
        <taxon>Scymnini</taxon>
        <taxon>Cryptolaemus</taxon>
    </lineage>
</organism>
<dbReference type="InterPro" id="IPR011072">
    <property type="entry name" value="HR1_rho-bd"/>
</dbReference>
<feature type="non-terminal residue" evidence="4">
    <location>
        <position position="54"/>
    </location>
</feature>
<dbReference type="PROSITE" id="PS51860">
    <property type="entry name" value="REM_1"/>
    <property type="match status" value="1"/>
</dbReference>
<proteinExistence type="predicted"/>
<reference evidence="4 5" key="1">
    <citation type="journal article" date="2021" name="BMC Biol.">
        <title>Horizontally acquired antibacterial genes associated with adaptive radiation of ladybird beetles.</title>
        <authorList>
            <person name="Li H.S."/>
            <person name="Tang X.F."/>
            <person name="Huang Y.H."/>
            <person name="Xu Z.Y."/>
            <person name="Chen M.L."/>
            <person name="Du X.Y."/>
            <person name="Qiu B.Y."/>
            <person name="Chen P.T."/>
            <person name="Zhang W."/>
            <person name="Slipinski A."/>
            <person name="Escalona H.E."/>
            <person name="Waterhouse R.M."/>
            <person name="Zwick A."/>
            <person name="Pang H."/>
        </authorList>
    </citation>
    <scope>NUCLEOTIDE SEQUENCE [LARGE SCALE GENOMIC DNA]</scope>
    <source>
        <strain evidence="4">SYSU2018</strain>
    </source>
</reference>
<protein>
    <recommendedName>
        <fullName evidence="3">REM-1 domain-containing protein</fullName>
    </recommendedName>
</protein>
<feature type="coiled-coil region" evidence="2">
    <location>
        <begin position="10"/>
        <end position="37"/>
    </location>
</feature>
<evidence type="ECO:0000256" key="1">
    <source>
        <dbReference type="PROSITE-ProRule" id="PRU01207"/>
    </source>
</evidence>